<keyword evidence="4" id="KW-1185">Reference proteome</keyword>
<dbReference type="GO" id="GO:0006354">
    <property type="term" value="P:DNA-templated transcription elongation"/>
    <property type="evidence" value="ECO:0007669"/>
    <property type="project" value="InterPro"/>
</dbReference>
<evidence type="ECO:0000259" key="2">
    <source>
        <dbReference type="Pfam" id="PF02357"/>
    </source>
</evidence>
<keyword evidence="1" id="KW-0804">Transcription</keyword>
<dbReference type="Pfam" id="PF02357">
    <property type="entry name" value="NusG"/>
    <property type="match status" value="1"/>
</dbReference>
<dbReference type="RefSeq" id="WP_197531135.1">
    <property type="nucleotide sequence ID" value="NZ_SIHJ01000001.1"/>
</dbReference>
<evidence type="ECO:0000313" key="3">
    <source>
        <dbReference type="EMBL" id="TWT35972.1"/>
    </source>
</evidence>
<dbReference type="CDD" id="cd09895">
    <property type="entry name" value="NGN_SP_UpxY"/>
    <property type="match status" value="1"/>
</dbReference>
<reference evidence="3 4" key="1">
    <citation type="submission" date="2019-02" db="EMBL/GenBank/DDBJ databases">
        <title>Deep-cultivation of Planctomycetes and their phenomic and genomic characterization uncovers novel biology.</title>
        <authorList>
            <person name="Wiegand S."/>
            <person name="Jogler M."/>
            <person name="Boedeker C."/>
            <person name="Pinto D."/>
            <person name="Vollmers J."/>
            <person name="Rivas-Marin E."/>
            <person name="Kohn T."/>
            <person name="Peeters S.H."/>
            <person name="Heuer A."/>
            <person name="Rast P."/>
            <person name="Oberbeckmann S."/>
            <person name="Bunk B."/>
            <person name="Jeske O."/>
            <person name="Meyerdierks A."/>
            <person name="Storesund J.E."/>
            <person name="Kallscheuer N."/>
            <person name="Luecker S."/>
            <person name="Lage O.M."/>
            <person name="Pohl T."/>
            <person name="Merkel B.J."/>
            <person name="Hornburger P."/>
            <person name="Mueller R.-W."/>
            <person name="Bruemmer F."/>
            <person name="Labrenz M."/>
            <person name="Spormann A.M."/>
            <person name="Op Den Camp H."/>
            <person name="Overmann J."/>
            <person name="Amann R."/>
            <person name="Jetten M.S.M."/>
            <person name="Mascher T."/>
            <person name="Medema M.H."/>
            <person name="Devos D.P."/>
            <person name="Kaster A.-K."/>
            <person name="Ovreas L."/>
            <person name="Rohde M."/>
            <person name="Galperin M.Y."/>
            <person name="Jogler C."/>
        </authorList>
    </citation>
    <scope>NUCLEOTIDE SEQUENCE [LARGE SCALE GENOMIC DNA]</scope>
    <source>
        <strain evidence="3 4">KOR34</strain>
    </source>
</reference>
<dbReference type="EMBL" id="SIHJ01000001">
    <property type="protein sequence ID" value="TWT35972.1"/>
    <property type="molecule type" value="Genomic_DNA"/>
</dbReference>
<dbReference type="AlphaFoldDB" id="A0A5C5VE39"/>
<dbReference type="Gene3D" id="3.30.70.940">
    <property type="entry name" value="NusG, N-terminal domain"/>
    <property type="match status" value="1"/>
</dbReference>
<comment type="caution">
    <text evidence="3">The sequence shown here is derived from an EMBL/GenBank/DDBJ whole genome shotgun (WGS) entry which is preliminary data.</text>
</comment>
<gene>
    <name evidence="3" type="ORF">KOR34_08690</name>
</gene>
<dbReference type="SUPFAM" id="SSF82679">
    <property type="entry name" value="N-utilization substance G protein NusG, N-terminal domain"/>
    <property type="match status" value="1"/>
</dbReference>
<protein>
    <submittedName>
        <fullName evidence="3">Transcriptional activator RfaH</fullName>
    </submittedName>
</protein>
<sequence>MLTQNADPPISYSAPTASAQLSAEDWATPWHVAYCKPRQEKSLARDLMSLGVSYFLPMVERLTTSGGRRRRSLLPLFPSYLFFAAEETRRLEAVRTNRILHFLPTNDAEHDVLRRELQSLESCLQTRPESVELYNHVVKGQRVRVTGGAMKDWEGVVLDASRPHKVWVGVGALGGGIVVEVHADLLVTS</sequence>
<evidence type="ECO:0000313" key="4">
    <source>
        <dbReference type="Proteomes" id="UP000316714"/>
    </source>
</evidence>
<proteinExistence type="predicted"/>
<evidence type="ECO:0000256" key="1">
    <source>
        <dbReference type="ARBA" id="ARBA00023163"/>
    </source>
</evidence>
<organism evidence="3 4">
    <name type="scientific">Posidoniimonas corsicana</name>
    <dbReference type="NCBI Taxonomy" id="1938618"/>
    <lineage>
        <taxon>Bacteria</taxon>
        <taxon>Pseudomonadati</taxon>
        <taxon>Planctomycetota</taxon>
        <taxon>Planctomycetia</taxon>
        <taxon>Pirellulales</taxon>
        <taxon>Lacipirellulaceae</taxon>
        <taxon>Posidoniimonas</taxon>
    </lineage>
</organism>
<dbReference type="InterPro" id="IPR006645">
    <property type="entry name" value="NGN-like_dom"/>
</dbReference>
<dbReference type="Proteomes" id="UP000316714">
    <property type="component" value="Unassembled WGS sequence"/>
</dbReference>
<name>A0A5C5VE39_9BACT</name>
<feature type="domain" description="NusG-like N-terminal" evidence="2">
    <location>
        <begin position="30"/>
        <end position="117"/>
    </location>
</feature>
<accession>A0A5C5VE39</accession>
<dbReference type="InterPro" id="IPR036735">
    <property type="entry name" value="NGN_dom_sf"/>
</dbReference>